<name>A0ABQ9IG60_9NEOP</name>
<accession>A0ABQ9IG60</accession>
<dbReference type="Proteomes" id="UP001159363">
    <property type="component" value="Chromosome 1"/>
</dbReference>
<feature type="domain" description="Mutator-like transposase" evidence="1">
    <location>
        <begin position="208"/>
        <end position="362"/>
    </location>
</feature>
<dbReference type="EMBL" id="JARBHB010000001">
    <property type="protein sequence ID" value="KAJ8894878.1"/>
    <property type="molecule type" value="Genomic_DNA"/>
</dbReference>
<protein>
    <recommendedName>
        <fullName evidence="1">Mutator-like transposase domain-containing protein</fullName>
    </recommendedName>
</protein>
<evidence type="ECO:0000259" key="1">
    <source>
        <dbReference type="Pfam" id="PF20700"/>
    </source>
</evidence>
<keyword evidence="3" id="KW-1185">Reference proteome</keyword>
<evidence type="ECO:0000313" key="2">
    <source>
        <dbReference type="EMBL" id="KAJ8894878.1"/>
    </source>
</evidence>
<dbReference type="InterPro" id="IPR049012">
    <property type="entry name" value="Mutator_transp_dom"/>
</dbReference>
<dbReference type="Pfam" id="PF20700">
    <property type="entry name" value="Mutator"/>
    <property type="match status" value="1"/>
</dbReference>
<proteinExistence type="predicted"/>
<sequence>MLLQQRSRAAVPLLYAFALLNPTQFIDQACSHHKDNFSENKVEVYGHKDCKEPVQTDYTLTELQSVELSVCKITSTDDCPERKCNDIIPHGVIVDTTERNLGNLYGNSSVIQTISPGENSLETQQNNSSVYLRNSLDCDNSLVINEHSSSARKSADVTTTDVSETTEDLAINTTQKTTSEQEFITHMYEEDNNEPLTTTTDVMLECRRMVNIQYLIDSMKRISRHEPFNCTFSDMRFCSLITLKCKFCNITETLQTECAEKIAELLNVNSAAVSGIISLGGGLLTTQRIMKPAKFNTIVISHTIKNSAWELMCEVAQEEANLAIEAGDVDNEGHPMITVVADGASSKHSYKTKYNLLSGMNMEQRKCCLLACEINTAQYVHAPLQQMRRILLHLTNVPRTSLSHQHQLSKMSLLKDFLQSIGMHGLVYRCLIAGGDSSVMPYGTRQVEKHMKKYYLSIEELRTDILNSPFHVLGDHSKCSERQYFCNGLPKPGENILRVANNACSLISDVNNMAENYKSVVSKFVGGKRINFSLTNS</sequence>
<comment type="caution">
    <text evidence="2">The sequence shown here is derived from an EMBL/GenBank/DDBJ whole genome shotgun (WGS) entry which is preliminary data.</text>
</comment>
<gene>
    <name evidence="2" type="ORF">PR048_000185</name>
</gene>
<reference evidence="2 3" key="1">
    <citation type="submission" date="2023-02" db="EMBL/GenBank/DDBJ databases">
        <title>LHISI_Scaffold_Assembly.</title>
        <authorList>
            <person name="Stuart O.P."/>
            <person name="Cleave R."/>
            <person name="Magrath M.J.L."/>
            <person name="Mikheyev A.S."/>
        </authorList>
    </citation>
    <scope>NUCLEOTIDE SEQUENCE [LARGE SCALE GENOMIC DNA]</scope>
    <source>
        <strain evidence="2">Daus_M_001</strain>
        <tissue evidence="2">Leg muscle</tissue>
    </source>
</reference>
<evidence type="ECO:0000313" key="3">
    <source>
        <dbReference type="Proteomes" id="UP001159363"/>
    </source>
</evidence>
<organism evidence="2 3">
    <name type="scientific">Dryococelus australis</name>
    <dbReference type="NCBI Taxonomy" id="614101"/>
    <lineage>
        <taxon>Eukaryota</taxon>
        <taxon>Metazoa</taxon>
        <taxon>Ecdysozoa</taxon>
        <taxon>Arthropoda</taxon>
        <taxon>Hexapoda</taxon>
        <taxon>Insecta</taxon>
        <taxon>Pterygota</taxon>
        <taxon>Neoptera</taxon>
        <taxon>Polyneoptera</taxon>
        <taxon>Phasmatodea</taxon>
        <taxon>Verophasmatodea</taxon>
        <taxon>Anareolatae</taxon>
        <taxon>Phasmatidae</taxon>
        <taxon>Eurycanthinae</taxon>
        <taxon>Dryococelus</taxon>
    </lineage>
</organism>